<sequence length="245" mass="27949">MKLNQLVAIERPTKQRVERTISDIYKVLQKPDLFEGHNKKYIPLEAGKETFPPDDKHVQQIATDSLKEAQVLLTELFDLSLQRDAANCEAKADIYVDCILMAAKVPITFLMFLEKQLNDIKSMITALPTLDPAESWKFDEGSRLHKTEPRVTNKTAKVQEPIVLYPHSDKHPAQTQLVTTDKTIGNWEAIRLSGATSSKVKKTLLERVEKLIKATKFAREEANMTLVNNDRIGDKIFSWLYKDTI</sequence>
<evidence type="ECO:0000313" key="1">
    <source>
        <dbReference type="EMBL" id="CAB4131435.1"/>
    </source>
</evidence>
<dbReference type="EMBL" id="LR796249">
    <property type="protein sequence ID" value="CAB4131435.1"/>
    <property type="molecule type" value="Genomic_DNA"/>
</dbReference>
<proteinExistence type="predicted"/>
<reference evidence="1" key="1">
    <citation type="submission" date="2020-04" db="EMBL/GenBank/DDBJ databases">
        <authorList>
            <person name="Chiriac C."/>
            <person name="Salcher M."/>
            <person name="Ghai R."/>
            <person name="Kavagutti S V."/>
        </authorList>
    </citation>
    <scope>NUCLEOTIDE SEQUENCE</scope>
</reference>
<name>A0A6J5LBG7_9CAUD</name>
<gene>
    <name evidence="1" type="ORF">UFOVP127_91</name>
    <name evidence="2" type="ORF">UFOVP276_197</name>
</gene>
<accession>A0A6J5LBG7</accession>
<dbReference type="InterPro" id="IPR057195">
    <property type="entry name" value="DUF7873"/>
</dbReference>
<dbReference type="Pfam" id="PF25283">
    <property type="entry name" value="DUF7873"/>
    <property type="match status" value="1"/>
</dbReference>
<organism evidence="1">
    <name type="scientific">uncultured Caudovirales phage</name>
    <dbReference type="NCBI Taxonomy" id="2100421"/>
    <lineage>
        <taxon>Viruses</taxon>
        <taxon>Duplodnaviria</taxon>
        <taxon>Heunggongvirae</taxon>
        <taxon>Uroviricota</taxon>
        <taxon>Caudoviricetes</taxon>
        <taxon>Peduoviridae</taxon>
        <taxon>Maltschvirus</taxon>
        <taxon>Maltschvirus maltsch</taxon>
    </lineage>
</organism>
<protein>
    <submittedName>
        <fullName evidence="1">Uncharacterized protein</fullName>
    </submittedName>
</protein>
<dbReference type="EMBL" id="LR796294">
    <property type="protein sequence ID" value="CAB4135241.1"/>
    <property type="molecule type" value="Genomic_DNA"/>
</dbReference>
<evidence type="ECO:0000313" key="2">
    <source>
        <dbReference type="EMBL" id="CAB4135241.1"/>
    </source>
</evidence>